<dbReference type="PANTHER" id="PTHR32411:SF43">
    <property type="entry name" value="CYSTEINE-RICH REPEAT SECRETORY PROTEIN 38"/>
    <property type="match status" value="1"/>
</dbReference>
<comment type="subcellular location">
    <subcellularLocation>
        <location evidence="1">Secreted</location>
    </subcellularLocation>
</comment>
<evidence type="ECO:0000256" key="2">
    <source>
        <dbReference type="ARBA" id="ARBA00022525"/>
    </source>
</evidence>
<dbReference type="EMBL" id="JBGMDY010000006">
    <property type="protein sequence ID" value="KAL2331807.1"/>
    <property type="molecule type" value="Genomic_DNA"/>
</dbReference>
<accession>A0ABD1M7R5</accession>
<dbReference type="PROSITE" id="PS51473">
    <property type="entry name" value="GNK2"/>
    <property type="match status" value="2"/>
</dbReference>
<dbReference type="InterPro" id="IPR050581">
    <property type="entry name" value="CRR_secretory_protein"/>
</dbReference>
<sequence length="257" mass="29076">MIMDYSRSFTTCFSKIFTAFILVSLPLALLPQTSFGSYPYAHCYTNTENFTTNSNYETYLRILNLKLIAKSSSSGFGVTTAGHYKNQKTYGLFLCRGDVSATECKTCVSDASIEISNRCPYNKGAVMWYNYCMLKYLDTEFFGEVDNTAFVYVWKRNSVSDPDAFNLKTRRFLGLLAEKTYADNNPKLYAAGEQRLENSTTLYGFTQCTRDLSSRDCKACLNDALDRLLDCCDGRPGGRVLGGSCNFRYEIFPFLDD</sequence>
<feature type="domain" description="Gnk2-homologous" evidence="6">
    <location>
        <begin position="147"/>
        <end position="254"/>
    </location>
</feature>
<evidence type="ECO:0000256" key="1">
    <source>
        <dbReference type="ARBA" id="ARBA00004613"/>
    </source>
</evidence>
<gene>
    <name evidence="7" type="ORF">Fmac_019388</name>
</gene>
<dbReference type="CDD" id="cd23509">
    <property type="entry name" value="Gnk2-like"/>
    <property type="match status" value="2"/>
</dbReference>
<dbReference type="Proteomes" id="UP001603857">
    <property type="component" value="Unassembled WGS sequence"/>
</dbReference>
<dbReference type="InterPro" id="IPR002902">
    <property type="entry name" value="GNK2"/>
</dbReference>
<feature type="domain" description="Gnk2-homologous" evidence="6">
    <location>
        <begin position="38"/>
        <end position="141"/>
    </location>
</feature>
<dbReference type="PANTHER" id="PTHR32411">
    <property type="entry name" value="CYSTEINE-RICH REPEAT SECRETORY PROTEIN 38-RELATED"/>
    <property type="match status" value="1"/>
</dbReference>
<dbReference type="InterPro" id="IPR038408">
    <property type="entry name" value="GNK2_sf"/>
</dbReference>
<protein>
    <recommendedName>
        <fullName evidence="6">Gnk2-homologous domain-containing protein</fullName>
    </recommendedName>
</protein>
<dbReference type="AlphaFoldDB" id="A0ABD1M7R5"/>
<evidence type="ECO:0000313" key="7">
    <source>
        <dbReference type="EMBL" id="KAL2331807.1"/>
    </source>
</evidence>
<dbReference type="Pfam" id="PF01657">
    <property type="entry name" value="Stress-antifung"/>
    <property type="match status" value="2"/>
</dbReference>
<name>A0ABD1M7R5_9FABA</name>
<proteinExistence type="inferred from homology"/>
<keyword evidence="8" id="KW-1185">Reference proteome</keyword>
<evidence type="ECO:0000256" key="4">
    <source>
        <dbReference type="ARBA" id="ARBA00022737"/>
    </source>
</evidence>
<keyword evidence="2" id="KW-0964">Secreted</keyword>
<comment type="caution">
    <text evidence="7">The sequence shown here is derived from an EMBL/GenBank/DDBJ whole genome shotgun (WGS) entry which is preliminary data.</text>
</comment>
<organism evidence="7 8">
    <name type="scientific">Flemingia macrophylla</name>
    <dbReference type="NCBI Taxonomy" id="520843"/>
    <lineage>
        <taxon>Eukaryota</taxon>
        <taxon>Viridiplantae</taxon>
        <taxon>Streptophyta</taxon>
        <taxon>Embryophyta</taxon>
        <taxon>Tracheophyta</taxon>
        <taxon>Spermatophyta</taxon>
        <taxon>Magnoliopsida</taxon>
        <taxon>eudicotyledons</taxon>
        <taxon>Gunneridae</taxon>
        <taxon>Pentapetalae</taxon>
        <taxon>rosids</taxon>
        <taxon>fabids</taxon>
        <taxon>Fabales</taxon>
        <taxon>Fabaceae</taxon>
        <taxon>Papilionoideae</taxon>
        <taxon>50 kb inversion clade</taxon>
        <taxon>NPAAA clade</taxon>
        <taxon>indigoferoid/millettioid clade</taxon>
        <taxon>Phaseoleae</taxon>
        <taxon>Flemingia</taxon>
    </lineage>
</organism>
<comment type="similarity">
    <text evidence="5">Belongs to the cysteine-rich repeat secretory protein family.</text>
</comment>
<evidence type="ECO:0000313" key="8">
    <source>
        <dbReference type="Proteomes" id="UP001603857"/>
    </source>
</evidence>
<reference evidence="7 8" key="1">
    <citation type="submission" date="2024-08" db="EMBL/GenBank/DDBJ databases">
        <title>Insights into the chromosomal genome structure of Flemingia macrophylla.</title>
        <authorList>
            <person name="Ding Y."/>
            <person name="Zhao Y."/>
            <person name="Bi W."/>
            <person name="Wu M."/>
            <person name="Zhao G."/>
            <person name="Gong Y."/>
            <person name="Li W."/>
            <person name="Zhang P."/>
        </authorList>
    </citation>
    <scope>NUCLEOTIDE SEQUENCE [LARGE SCALE GENOMIC DNA]</scope>
    <source>
        <strain evidence="7">DYQJB</strain>
        <tissue evidence="7">Leaf</tissue>
    </source>
</reference>
<keyword evidence="4" id="KW-0677">Repeat</keyword>
<keyword evidence="3" id="KW-0732">Signal</keyword>
<evidence type="ECO:0000259" key="6">
    <source>
        <dbReference type="PROSITE" id="PS51473"/>
    </source>
</evidence>
<dbReference type="FunFam" id="3.30.430.20:FF:000002">
    <property type="entry name" value="Cysteine-rich receptor-like protein kinase 10"/>
    <property type="match status" value="1"/>
</dbReference>
<dbReference type="Gene3D" id="3.30.430.20">
    <property type="entry name" value="Gnk2 domain, C-X8-C-X2-C motif"/>
    <property type="match status" value="2"/>
</dbReference>
<evidence type="ECO:0000256" key="5">
    <source>
        <dbReference type="ARBA" id="ARBA00038515"/>
    </source>
</evidence>
<evidence type="ECO:0000256" key="3">
    <source>
        <dbReference type="ARBA" id="ARBA00022729"/>
    </source>
</evidence>
<dbReference type="GO" id="GO:0005576">
    <property type="term" value="C:extracellular region"/>
    <property type="evidence" value="ECO:0007669"/>
    <property type="project" value="UniProtKB-SubCell"/>
</dbReference>